<sequence>MNGYVNGRWASGMLVPGTEFPQATRWNFVLGVAMFVLGFYGNIYHDRILLSLRKRPSKEARWLSGGRQYFTPHGGLFRWVSCPHYFCEMVEWIGYAVATWCLPSLLFALSTICVLSTRALTIHRWYLDKFEDYPRSRRAIIPYIL</sequence>
<accession>A0ACC1HT35</accession>
<proteinExistence type="predicted"/>
<evidence type="ECO:0000313" key="1">
    <source>
        <dbReference type="EMBL" id="KAJ1678491.1"/>
    </source>
</evidence>
<dbReference type="Proteomes" id="UP001145114">
    <property type="component" value="Unassembled WGS sequence"/>
</dbReference>
<keyword evidence="2" id="KW-1185">Reference proteome</keyword>
<comment type="caution">
    <text evidence="1">The sequence shown here is derived from an EMBL/GenBank/DDBJ whole genome shotgun (WGS) entry which is preliminary data.</text>
</comment>
<gene>
    <name evidence="1" type="ORF">EV182_003941</name>
</gene>
<evidence type="ECO:0000313" key="2">
    <source>
        <dbReference type="Proteomes" id="UP001145114"/>
    </source>
</evidence>
<name>A0ACC1HT35_9FUNG</name>
<organism evidence="1 2">
    <name type="scientific">Spiromyces aspiralis</name>
    <dbReference type="NCBI Taxonomy" id="68401"/>
    <lineage>
        <taxon>Eukaryota</taxon>
        <taxon>Fungi</taxon>
        <taxon>Fungi incertae sedis</taxon>
        <taxon>Zoopagomycota</taxon>
        <taxon>Kickxellomycotina</taxon>
        <taxon>Kickxellomycetes</taxon>
        <taxon>Kickxellales</taxon>
        <taxon>Kickxellaceae</taxon>
        <taxon>Spiromyces</taxon>
    </lineage>
</organism>
<dbReference type="EMBL" id="JAMZIH010001113">
    <property type="protein sequence ID" value="KAJ1678491.1"/>
    <property type="molecule type" value="Genomic_DNA"/>
</dbReference>
<protein>
    <submittedName>
        <fullName evidence="1">Uncharacterized protein</fullName>
    </submittedName>
</protein>
<reference evidence="1" key="1">
    <citation type="submission" date="2022-06" db="EMBL/GenBank/DDBJ databases">
        <title>Phylogenomic reconstructions and comparative analyses of Kickxellomycotina fungi.</title>
        <authorList>
            <person name="Reynolds N.K."/>
            <person name="Stajich J.E."/>
            <person name="Barry K."/>
            <person name="Grigoriev I.V."/>
            <person name="Crous P."/>
            <person name="Smith M.E."/>
        </authorList>
    </citation>
    <scope>NUCLEOTIDE SEQUENCE</scope>
    <source>
        <strain evidence="1">RSA 2271</strain>
    </source>
</reference>